<feature type="compositionally biased region" description="Basic and acidic residues" evidence="1">
    <location>
        <begin position="84"/>
        <end position="95"/>
    </location>
</feature>
<organism evidence="2 3">
    <name type="scientific">Pleurodeles waltl</name>
    <name type="common">Iberian ribbed newt</name>
    <dbReference type="NCBI Taxonomy" id="8319"/>
    <lineage>
        <taxon>Eukaryota</taxon>
        <taxon>Metazoa</taxon>
        <taxon>Chordata</taxon>
        <taxon>Craniata</taxon>
        <taxon>Vertebrata</taxon>
        <taxon>Euteleostomi</taxon>
        <taxon>Amphibia</taxon>
        <taxon>Batrachia</taxon>
        <taxon>Caudata</taxon>
        <taxon>Salamandroidea</taxon>
        <taxon>Salamandridae</taxon>
        <taxon>Pleurodelinae</taxon>
        <taxon>Pleurodeles</taxon>
    </lineage>
</organism>
<protein>
    <submittedName>
        <fullName evidence="2">Uncharacterized protein</fullName>
    </submittedName>
</protein>
<comment type="caution">
    <text evidence="2">The sequence shown here is derived from an EMBL/GenBank/DDBJ whole genome shotgun (WGS) entry which is preliminary data.</text>
</comment>
<accession>A0AAV7T434</accession>
<sequence>MGGFQWAWQGLDAEHDVAAEKYVLRQNDLLPSRGYFDRQKGEPRLRGPSWERAWSVLNLYPGSLRRMGSNTARRQPQEFPSRGEVAEAAHAVDGH</sequence>
<dbReference type="Proteomes" id="UP001066276">
    <property type="component" value="Chromosome 4_1"/>
</dbReference>
<dbReference type="EMBL" id="JANPWB010000007">
    <property type="protein sequence ID" value="KAJ1171136.1"/>
    <property type="molecule type" value="Genomic_DNA"/>
</dbReference>
<reference evidence="2" key="1">
    <citation type="journal article" date="2022" name="bioRxiv">
        <title>Sequencing and chromosome-scale assembly of the giantPleurodeles waltlgenome.</title>
        <authorList>
            <person name="Brown T."/>
            <person name="Elewa A."/>
            <person name="Iarovenko S."/>
            <person name="Subramanian E."/>
            <person name="Araus A.J."/>
            <person name="Petzold A."/>
            <person name="Susuki M."/>
            <person name="Suzuki K.-i.T."/>
            <person name="Hayashi T."/>
            <person name="Toyoda A."/>
            <person name="Oliveira C."/>
            <person name="Osipova E."/>
            <person name="Leigh N.D."/>
            <person name="Simon A."/>
            <person name="Yun M.H."/>
        </authorList>
    </citation>
    <scope>NUCLEOTIDE SEQUENCE</scope>
    <source>
        <strain evidence="2">20211129_DDA</strain>
        <tissue evidence="2">Liver</tissue>
    </source>
</reference>
<feature type="region of interest" description="Disordered" evidence="1">
    <location>
        <begin position="66"/>
        <end position="95"/>
    </location>
</feature>
<evidence type="ECO:0000313" key="2">
    <source>
        <dbReference type="EMBL" id="KAJ1171136.1"/>
    </source>
</evidence>
<evidence type="ECO:0000313" key="3">
    <source>
        <dbReference type="Proteomes" id="UP001066276"/>
    </source>
</evidence>
<name>A0AAV7T434_PLEWA</name>
<dbReference type="AlphaFoldDB" id="A0AAV7T434"/>
<proteinExistence type="predicted"/>
<gene>
    <name evidence="2" type="ORF">NDU88_003007</name>
</gene>
<keyword evidence="3" id="KW-1185">Reference proteome</keyword>
<evidence type="ECO:0000256" key="1">
    <source>
        <dbReference type="SAM" id="MobiDB-lite"/>
    </source>
</evidence>